<keyword evidence="1" id="KW-0812">Transmembrane</keyword>
<sequence>MVRNWFSFYRPGILGSIMKEVKHAGREVEKGLNWAGNQIDHTVKQCETGKILSTPYDGAPGKQHTNKPNYVIILCLTFLEILLPYNFGTTQYFHTFVILFYRQTFQTNNVVQLVSRASGRSLQIVMSPTQQLVIDGCGAEGPQAFNTLWTVVNESNNQVRLHNNNNYIAIVNGLTQLVHMSTPYAGAPAKQ</sequence>
<keyword evidence="1" id="KW-1133">Transmembrane helix</keyword>
<protein>
    <submittedName>
        <fullName evidence="2">Uncharacterized protein</fullName>
    </submittedName>
</protein>
<name>A0A8S3VEJ8_MYTED</name>
<evidence type="ECO:0000313" key="2">
    <source>
        <dbReference type="EMBL" id="CAG2256014.1"/>
    </source>
</evidence>
<keyword evidence="3" id="KW-1185">Reference proteome</keyword>
<keyword evidence="1" id="KW-0472">Membrane</keyword>
<evidence type="ECO:0000313" key="3">
    <source>
        <dbReference type="Proteomes" id="UP000683360"/>
    </source>
</evidence>
<feature type="transmembrane region" description="Helical" evidence="1">
    <location>
        <begin position="70"/>
        <end position="87"/>
    </location>
</feature>
<gene>
    <name evidence="2" type="ORF">MEDL_67383</name>
</gene>
<dbReference type="Proteomes" id="UP000683360">
    <property type="component" value="Unassembled WGS sequence"/>
</dbReference>
<proteinExistence type="predicted"/>
<reference evidence="2" key="1">
    <citation type="submission" date="2021-03" db="EMBL/GenBank/DDBJ databases">
        <authorList>
            <person name="Bekaert M."/>
        </authorList>
    </citation>
    <scope>NUCLEOTIDE SEQUENCE</scope>
</reference>
<dbReference type="OrthoDB" id="10023911at2759"/>
<accession>A0A8S3VEJ8</accession>
<dbReference type="AlphaFoldDB" id="A0A8S3VEJ8"/>
<comment type="caution">
    <text evidence="2">The sequence shown here is derived from an EMBL/GenBank/DDBJ whole genome shotgun (WGS) entry which is preliminary data.</text>
</comment>
<dbReference type="EMBL" id="CAJPWZ010003290">
    <property type="protein sequence ID" value="CAG2256014.1"/>
    <property type="molecule type" value="Genomic_DNA"/>
</dbReference>
<evidence type="ECO:0000256" key="1">
    <source>
        <dbReference type="SAM" id="Phobius"/>
    </source>
</evidence>
<organism evidence="2 3">
    <name type="scientific">Mytilus edulis</name>
    <name type="common">Blue mussel</name>
    <dbReference type="NCBI Taxonomy" id="6550"/>
    <lineage>
        <taxon>Eukaryota</taxon>
        <taxon>Metazoa</taxon>
        <taxon>Spiralia</taxon>
        <taxon>Lophotrochozoa</taxon>
        <taxon>Mollusca</taxon>
        <taxon>Bivalvia</taxon>
        <taxon>Autobranchia</taxon>
        <taxon>Pteriomorphia</taxon>
        <taxon>Mytilida</taxon>
        <taxon>Mytiloidea</taxon>
        <taxon>Mytilidae</taxon>
        <taxon>Mytilinae</taxon>
        <taxon>Mytilus</taxon>
    </lineage>
</organism>